<accession>A0AAJ6B4L0</accession>
<comment type="similarity">
    <text evidence="3">Belongs to the CitM (TC 2.A.11) transporter family.</text>
</comment>
<dbReference type="GO" id="GO:0046685">
    <property type="term" value="P:response to arsenic-containing substance"/>
    <property type="evidence" value="ECO:0007669"/>
    <property type="project" value="UniProtKB-KW"/>
</dbReference>
<feature type="transmembrane region" description="Helical" evidence="10">
    <location>
        <begin position="292"/>
        <end position="312"/>
    </location>
</feature>
<evidence type="ECO:0000256" key="9">
    <source>
        <dbReference type="ARBA" id="ARBA00023136"/>
    </source>
</evidence>
<evidence type="ECO:0000256" key="6">
    <source>
        <dbReference type="ARBA" id="ARBA00022692"/>
    </source>
</evidence>
<dbReference type="PANTHER" id="PTHR43302">
    <property type="entry name" value="TRANSPORTER ARSB-RELATED"/>
    <property type="match status" value="1"/>
</dbReference>
<feature type="domain" description="Citrate transporter-like" evidence="11">
    <location>
        <begin position="11"/>
        <end position="320"/>
    </location>
</feature>
<comment type="similarity">
    <text evidence="2">Belongs to the ArsB family.</text>
</comment>
<evidence type="ECO:0000259" key="11">
    <source>
        <dbReference type="Pfam" id="PF03600"/>
    </source>
</evidence>
<dbReference type="InterPro" id="IPR000802">
    <property type="entry name" value="Arsenical_pump_ArsB"/>
</dbReference>
<comment type="subcellular location">
    <subcellularLocation>
        <location evidence="1">Cell membrane</location>
        <topology evidence="1">Multi-pass membrane protein</topology>
    </subcellularLocation>
</comment>
<evidence type="ECO:0000256" key="1">
    <source>
        <dbReference type="ARBA" id="ARBA00004651"/>
    </source>
</evidence>
<evidence type="ECO:0000256" key="5">
    <source>
        <dbReference type="ARBA" id="ARBA00022475"/>
    </source>
</evidence>
<feature type="transmembrane region" description="Helical" evidence="10">
    <location>
        <begin position="324"/>
        <end position="344"/>
    </location>
</feature>
<evidence type="ECO:0000256" key="8">
    <source>
        <dbReference type="ARBA" id="ARBA00022989"/>
    </source>
</evidence>
<dbReference type="GO" id="GO:0005886">
    <property type="term" value="C:plasma membrane"/>
    <property type="evidence" value="ECO:0007669"/>
    <property type="project" value="UniProtKB-SubCell"/>
</dbReference>
<feature type="transmembrane region" description="Helical" evidence="10">
    <location>
        <begin position="38"/>
        <end position="65"/>
    </location>
</feature>
<name>A0AAJ6B4L0_9MICO</name>
<proteinExistence type="inferred from homology"/>
<evidence type="ECO:0000256" key="4">
    <source>
        <dbReference type="ARBA" id="ARBA00022448"/>
    </source>
</evidence>
<keyword evidence="4" id="KW-0813">Transport</keyword>
<evidence type="ECO:0000256" key="2">
    <source>
        <dbReference type="ARBA" id="ARBA00006433"/>
    </source>
</evidence>
<dbReference type="InterPro" id="IPR004680">
    <property type="entry name" value="Cit_transptr-like_dom"/>
</dbReference>
<feature type="transmembrane region" description="Helical" evidence="10">
    <location>
        <begin position="121"/>
        <end position="138"/>
    </location>
</feature>
<dbReference type="PRINTS" id="PR00758">
    <property type="entry name" value="ARSENICPUMP"/>
</dbReference>
<dbReference type="Proteomes" id="UP001213972">
    <property type="component" value="Chromosome"/>
</dbReference>
<evidence type="ECO:0000313" key="12">
    <source>
        <dbReference type="EMBL" id="WEK15003.1"/>
    </source>
</evidence>
<dbReference type="GO" id="GO:0015105">
    <property type="term" value="F:arsenite transmembrane transporter activity"/>
    <property type="evidence" value="ECO:0007669"/>
    <property type="project" value="InterPro"/>
</dbReference>
<feature type="transmembrane region" description="Helical" evidence="10">
    <location>
        <begin position="224"/>
        <end position="240"/>
    </location>
</feature>
<reference evidence="12" key="1">
    <citation type="submission" date="2023-03" db="EMBL/GenBank/DDBJ databases">
        <title>Andean soil-derived lignocellulolytic bacterial consortium as a source of novel taxa and putative plastic-active enzymes.</title>
        <authorList>
            <person name="Diaz-Garcia L."/>
            <person name="Chuvochina M."/>
            <person name="Feuerriegel G."/>
            <person name="Bunk B."/>
            <person name="Sproer C."/>
            <person name="Streit W.R."/>
            <person name="Rodriguez L.M."/>
            <person name="Overmann J."/>
            <person name="Jimenez D.J."/>
        </authorList>
    </citation>
    <scope>NUCLEOTIDE SEQUENCE</scope>
    <source>
        <strain evidence="12">MAG 4610</strain>
    </source>
</reference>
<feature type="transmembrane region" description="Helical" evidence="10">
    <location>
        <begin position="364"/>
        <end position="385"/>
    </location>
</feature>
<keyword evidence="8 10" id="KW-1133">Transmembrane helix</keyword>
<dbReference type="EMBL" id="CP119321">
    <property type="protein sequence ID" value="WEK15003.1"/>
    <property type="molecule type" value="Genomic_DNA"/>
</dbReference>
<sequence length="387" mass="40016">MDAVKLALVGVALLLAGGVAVAVGVLSPAEALGIGERVWPVLLFVVAVTVVAELAAAAGVFDVVASRVARLAGGRTVRLWLAVVALAVLATAFLSLDTTAVLLTPVVVAVARANGLSPMPFAFATVWLANTASLFLPVSNLTNLLAMHQLDDAHAGTFLLLLGPSAVVAVIVTVGLLLVLHRRELAGRFTVAAPPVIADRLQLRFAAVVVCVMMPLLVSGLEPWIPASAAAVVLGAFFLWRSPRALTFSLLPWQLVVFASGLFLVVGALEAAGSRQFIEAVAGHGSGAGDLWWLSGVGLVAANVGNNLPAYLALESAADTPERLAALLVGVNAGPLITPWASLATLLWHQRLHAVGVEVPWRRYVLWGLLAAPLTVAAAVVPLALRA</sequence>
<dbReference type="PANTHER" id="PTHR43302:SF5">
    <property type="entry name" value="TRANSPORTER ARSB-RELATED"/>
    <property type="match status" value="1"/>
</dbReference>
<protein>
    <submittedName>
        <fullName evidence="12">ArsB/NhaD family transporter</fullName>
    </submittedName>
</protein>
<keyword evidence="9 10" id="KW-0472">Membrane</keyword>
<evidence type="ECO:0000256" key="10">
    <source>
        <dbReference type="SAM" id="Phobius"/>
    </source>
</evidence>
<evidence type="ECO:0000256" key="7">
    <source>
        <dbReference type="ARBA" id="ARBA00022849"/>
    </source>
</evidence>
<keyword evidence="6 10" id="KW-0812">Transmembrane</keyword>
<keyword evidence="5" id="KW-1003">Cell membrane</keyword>
<feature type="transmembrane region" description="Helical" evidence="10">
    <location>
        <begin position="158"/>
        <end position="180"/>
    </location>
</feature>
<organism evidence="12 13">
    <name type="scientific">Candidatus Microbacterium phytovorans</name>
    <dbReference type="NCBI Taxonomy" id="3121374"/>
    <lineage>
        <taxon>Bacteria</taxon>
        <taxon>Bacillati</taxon>
        <taxon>Actinomycetota</taxon>
        <taxon>Actinomycetes</taxon>
        <taxon>Micrococcales</taxon>
        <taxon>Microbacteriaceae</taxon>
        <taxon>Microbacterium</taxon>
    </lineage>
</organism>
<dbReference type="AlphaFoldDB" id="A0AAJ6B4L0"/>
<evidence type="ECO:0000313" key="13">
    <source>
        <dbReference type="Proteomes" id="UP001213972"/>
    </source>
</evidence>
<gene>
    <name evidence="12" type="ORF">P0Y48_03860</name>
</gene>
<dbReference type="Pfam" id="PF03600">
    <property type="entry name" value="CitMHS"/>
    <property type="match status" value="1"/>
</dbReference>
<keyword evidence="7" id="KW-0059">Arsenical resistance</keyword>
<feature type="transmembrane region" description="Helical" evidence="10">
    <location>
        <begin position="252"/>
        <end position="272"/>
    </location>
</feature>
<feature type="transmembrane region" description="Helical" evidence="10">
    <location>
        <begin position="77"/>
        <end position="94"/>
    </location>
</feature>
<evidence type="ECO:0000256" key="3">
    <source>
        <dbReference type="ARBA" id="ARBA00009843"/>
    </source>
</evidence>